<dbReference type="AlphaFoldDB" id="A0A7W9LU03"/>
<dbReference type="EMBL" id="JACHNE010000001">
    <property type="protein sequence ID" value="MBB5796121.1"/>
    <property type="molecule type" value="Genomic_DNA"/>
</dbReference>
<reference evidence="1 2" key="1">
    <citation type="submission" date="2020-08" db="EMBL/GenBank/DDBJ databases">
        <title>Sequencing the genomes of 1000 actinobacteria strains.</title>
        <authorList>
            <person name="Klenk H.-P."/>
        </authorList>
    </citation>
    <scope>NUCLEOTIDE SEQUENCE [LARGE SCALE GENOMIC DNA]</scope>
    <source>
        <strain evidence="1 2">DSM 40084</strain>
    </source>
</reference>
<dbReference type="Proteomes" id="UP000590647">
    <property type="component" value="Unassembled WGS sequence"/>
</dbReference>
<gene>
    <name evidence="1" type="ORF">HDA41_004085</name>
</gene>
<keyword evidence="2" id="KW-1185">Reference proteome</keyword>
<accession>A0A7W9LU03</accession>
<proteinExistence type="predicted"/>
<protein>
    <submittedName>
        <fullName evidence="1">Uncharacterized protein</fullName>
    </submittedName>
</protein>
<evidence type="ECO:0000313" key="2">
    <source>
        <dbReference type="Proteomes" id="UP000590647"/>
    </source>
</evidence>
<name>A0A7W9LU03_9ACTN</name>
<evidence type="ECO:0000313" key="1">
    <source>
        <dbReference type="EMBL" id="MBB5796121.1"/>
    </source>
</evidence>
<organism evidence="1 2">
    <name type="scientific">Streptomyces caelestis</name>
    <dbReference type="NCBI Taxonomy" id="36816"/>
    <lineage>
        <taxon>Bacteria</taxon>
        <taxon>Bacillati</taxon>
        <taxon>Actinomycetota</taxon>
        <taxon>Actinomycetes</taxon>
        <taxon>Kitasatosporales</taxon>
        <taxon>Streptomycetaceae</taxon>
        <taxon>Streptomyces</taxon>
    </lineage>
</organism>
<sequence>MLSDIAAGKASGKKTCVRNAVIGCLGGENGGVVWKFLPGWVKNQAVNMVIAFIIKYIR</sequence>
<dbReference type="RefSeq" id="WP_260423343.1">
    <property type="nucleotide sequence ID" value="NZ_JACHNE010000001.1"/>
</dbReference>
<comment type="caution">
    <text evidence="1">The sequence shown here is derived from an EMBL/GenBank/DDBJ whole genome shotgun (WGS) entry which is preliminary data.</text>
</comment>